<accession>A0A8B6EQX5</accession>
<proteinExistence type="predicted"/>
<comment type="caution">
    <text evidence="1">The sequence shown here is derived from an EMBL/GenBank/DDBJ whole genome shotgun (WGS) entry which is preliminary data.</text>
</comment>
<evidence type="ECO:0000313" key="2">
    <source>
        <dbReference type="Proteomes" id="UP000596742"/>
    </source>
</evidence>
<evidence type="ECO:0000313" key="1">
    <source>
        <dbReference type="EMBL" id="VDI37421.1"/>
    </source>
</evidence>
<dbReference type="AlphaFoldDB" id="A0A8B6EQX5"/>
<reference evidence="1" key="1">
    <citation type="submission" date="2018-11" db="EMBL/GenBank/DDBJ databases">
        <authorList>
            <person name="Alioto T."/>
            <person name="Alioto T."/>
        </authorList>
    </citation>
    <scope>NUCLEOTIDE SEQUENCE</scope>
</reference>
<keyword evidence="2" id="KW-1185">Reference proteome</keyword>
<dbReference type="EMBL" id="UYJE01005442">
    <property type="protein sequence ID" value="VDI37421.1"/>
    <property type="molecule type" value="Genomic_DNA"/>
</dbReference>
<protein>
    <submittedName>
        <fullName evidence="1">Uncharacterized protein</fullName>
    </submittedName>
</protein>
<dbReference type="Proteomes" id="UP000596742">
    <property type="component" value="Unassembled WGS sequence"/>
</dbReference>
<organism evidence="1 2">
    <name type="scientific">Mytilus galloprovincialis</name>
    <name type="common">Mediterranean mussel</name>
    <dbReference type="NCBI Taxonomy" id="29158"/>
    <lineage>
        <taxon>Eukaryota</taxon>
        <taxon>Metazoa</taxon>
        <taxon>Spiralia</taxon>
        <taxon>Lophotrochozoa</taxon>
        <taxon>Mollusca</taxon>
        <taxon>Bivalvia</taxon>
        <taxon>Autobranchia</taxon>
        <taxon>Pteriomorphia</taxon>
        <taxon>Mytilida</taxon>
        <taxon>Mytiloidea</taxon>
        <taxon>Mytilidae</taxon>
        <taxon>Mytilinae</taxon>
        <taxon>Mytilus</taxon>
    </lineage>
</organism>
<dbReference type="OrthoDB" id="6153142at2759"/>
<sequence length="155" mass="17421">MQTCLHHGTSLSAAYHYERKNCRREVTDWQSSNVQKAKTVHIQPNKDIVLQGYMDHEIPYHPVCCLLQPTKRAAIPTDLDIAPSLVSYSYKDNRLVPVHISNVTTRTITVSPNAILCEVQPVAVTDIETPDTNNHDVLYDDCSERPTLPACVLNP</sequence>
<gene>
    <name evidence="1" type="ORF">MGAL_10B062276</name>
</gene>
<name>A0A8B6EQX5_MYTGA</name>